<accession>A0A8I0ZSI4</accession>
<protein>
    <submittedName>
        <fullName evidence="2">Alpha/beta fold hydrolase</fullName>
    </submittedName>
</protein>
<dbReference type="AlphaFoldDB" id="A0A8I0ZSI4"/>
<feature type="domain" description="AB hydrolase-1" evidence="1">
    <location>
        <begin position="3"/>
        <end position="227"/>
    </location>
</feature>
<proteinExistence type="predicted"/>
<dbReference type="SUPFAM" id="SSF53474">
    <property type="entry name" value="alpha/beta-Hydrolases"/>
    <property type="match status" value="1"/>
</dbReference>
<sequence>MDSTSWDRVIPLLPHDRRILIVDGPGYGGSDPLHRVTSIAECAQAAIELLDAAGVEDPVDWVGNAWGGHIGYHLAGTFADRLRTLTTVSAPALPLPTGERVKLEILSYVLRFLGPISLLRRKIANAQLTDDFRADAATVGYINSAVRRAGGRSLANTTRSFIVRRSDLSKHAARSALPILIVATDDRGELTPTQARATAELCRNAEVAVIDNSRTLIPLEQPERLVELLIEFWSKQEAQ</sequence>
<dbReference type="Proteomes" id="UP000627573">
    <property type="component" value="Unassembled WGS sequence"/>
</dbReference>
<evidence type="ECO:0000313" key="3">
    <source>
        <dbReference type="Proteomes" id="UP000627573"/>
    </source>
</evidence>
<keyword evidence="2" id="KW-0378">Hydrolase</keyword>
<keyword evidence="3" id="KW-1185">Reference proteome</keyword>
<name>A0A8I0ZSI4_RHOER</name>
<organism evidence="2 3">
    <name type="scientific">Rhodococcus erythropolis</name>
    <name type="common">Arthrobacter picolinophilus</name>
    <dbReference type="NCBI Taxonomy" id="1833"/>
    <lineage>
        <taxon>Bacteria</taxon>
        <taxon>Bacillati</taxon>
        <taxon>Actinomycetota</taxon>
        <taxon>Actinomycetes</taxon>
        <taxon>Mycobacteriales</taxon>
        <taxon>Nocardiaceae</taxon>
        <taxon>Rhodococcus</taxon>
        <taxon>Rhodococcus erythropolis group</taxon>
    </lineage>
</organism>
<evidence type="ECO:0000259" key="1">
    <source>
        <dbReference type="Pfam" id="PF12697"/>
    </source>
</evidence>
<dbReference type="Gene3D" id="3.40.50.1820">
    <property type="entry name" value="alpha/beta hydrolase"/>
    <property type="match status" value="1"/>
</dbReference>
<dbReference type="PANTHER" id="PTHR43798">
    <property type="entry name" value="MONOACYLGLYCEROL LIPASE"/>
    <property type="match status" value="1"/>
</dbReference>
<dbReference type="EMBL" id="JAECSB010000018">
    <property type="protein sequence ID" value="MBH5141757.1"/>
    <property type="molecule type" value="Genomic_DNA"/>
</dbReference>
<reference evidence="2 3" key="1">
    <citation type="submission" date="2020-12" db="EMBL/GenBank/DDBJ databases">
        <title>Draft genome sequence of furan degrading bacterial strain FUR100.</title>
        <authorList>
            <person name="Woiski C."/>
        </authorList>
    </citation>
    <scope>NUCLEOTIDE SEQUENCE [LARGE SCALE GENOMIC DNA]</scope>
    <source>
        <strain evidence="2 3">FUR100</strain>
    </source>
</reference>
<dbReference type="InterPro" id="IPR000073">
    <property type="entry name" value="AB_hydrolase_1"/>
</dbReference>
<gene>
    <name evidence="2" type="ORF">I3517_03895</name>
</gene>
<evidence type="ECO:0000313" key="2">
    <source>
        <dbReference type="EMBL" id="MBH5141757.1"/>
    </source>
</evidence>
<dbReference type="InterPro" id="IPR029058">
    <property type="entry name" value="AB_hydrolase_fold"/>
</dbReference>
<dbReference type="Pfam" id="PF12697">
    <property type="entry name" value="Abhydrolase_6"/>
    <property type="match status" value="1"/>
</dbReference>
<dbReference type="GO" id="GO:0016787">
    <property type="term" value="F:hydrolase activity"/>
    <property type="evidence" value="ECO:0007669"/>
    <property type="project" value="UniProtKB-KW"/>
</dbReference>
<dbReference type="InterPro" id="IPR050266">
    <property type="entry name" value="AB_hydrolase_sf"/>
</dbReference>
<comment type="caution">
    <text evidence="2">The sequence shown here is derived from an EMBL/GenBank/DDBJ whole genome shotgun (WGS) entry which is preliminary data.</text>
</comment>